<gene>
    <name evidence="5" type="ORF">FJR03_08910</name>
</gene>
<proteinExistence type="predicted"/>
<sequence>MDFILRSLAFKSIKVRVVVLISALIAFALFSITLLVLFIVNSHMSAQMDALLKTRAHSVYGKLDQRIGYLIDNTVLLTKNELIVNSLIDKNGRKAYLPPLVDNFMEGKDVLYLNIVDFDGRAIFQTQKNIPLYNQSPRLRAALALGKVSYYIEKGDDKLVIIAPIEYYNTTQGAAIVVFKMGHVAQRALTNNDDIYIKLFHDNINIFSSNFYKDITYHSSLHTVENGSYLEQLNVILEIGLPKKIYMAPLQDIFLKLLLLGVVFISIGMILSNMLANGITDPILTLFHRVKNSDNKSEVLCSPLGTNDELEELAKAFDERSILLQHQAQYDALTDLPNRLLFLDRLQQSIKNTLRSKEKFAVLFIDLDHFKEINDSFGHDFGDKLLIIVGEYIESVLRGNDSVARMGGDEFTVLLNELHSENDIIQILQKIMELFRKPFIIAHRQFYVTCSIGIAMYPLHGKTPEELLKNADAAMYKAKDRGRNTYQFYTNDMTEKAYERITLETQLREAIVNREFEVYFQPQVNINDNKIIGMEALVRWNHPQTGLVPPGKFIPLAEDTGLIVEIDRQVMQDAMKQFQKWIDLGLDVGVLSINLSMIQLNHEDFIEFVKTTIKNAKISTDNLMFEVTETQVMKNPKQAIFMLQQLKDIGIRLAIDDFGTGHSSLSYIKRLPIDKLKIDQSFVMDALVDKDDRELTRAIISIANSLNLEVIAEGVETKEQAEFLVKNGCVEAQGYFYYKPLDVLTLTKELTKS</sequence>
<dbReference type="GO" id="GO:0071111">
    <property type="term" value="F:cyclic-guanylate-specific phosphodiesterase activity"/>
    <property type="evidence" value="ECO:0007669"/>
    <property type="project" value="UniProtKB-EC"/>
</dbReference>
<feature type="domain" description="GGDEF" evidence="4">
    <location>
        <begin position="358"/>
        <end position="491"/>
    </location>
</feature>
<dbReference type="PANTHER" id="PTHR44757">
    <property type="entry name" value="DIGUANYLATE CYCLASE DGCP"/>
    <property type="match status" value="1"/>
</dbReference>
<keyword evidence="2" id="KW-0472">Membrane</keyword>
<evidence type="ECO:0000259" key="4">
    <source>
        <dbReference type="PROSITE" id="PS50887"/>
    </source>
</evidence>
<dbReference type="InterPro" id="IPR000160">
    <property type="entry name" value="GGDEF_dom"/>
</dbReference>
<dbReference type="Proteomes" id="UP000593910">
    <property type="component" value="Chromosome"/>
</dbReference>
<evidence type="ECO:0000313" key="5">
    <source>
        <dbReference type="EMBL" id="QOP41846.1"/>
    </source>
</evidence>
<keyword evidence="2" id="KW-0812">Transmembrane</keyword>
<dbReference type="Gene3D" id="3.30.70.270">
    <property type="match status" value="1"/>
</dbReference>
<reference evidence="5 6" key="1">
    <citation type="submission" date="2019-06" db="EMBL/GenBank/DDBJ databases">
        <title>Sulfurimonas gotlandica sp. nov., a chemoautotrophic and psychrotolerant epsilonproteobacterium isolated from a pelagic redoxcline, and an emended description of the genus Sulfurimonas.</title>
        <authorList>
            <person name="Wang S."/>
            <person name="Jiang L."/>
            <person name="Shao Z."/>
        </authorList>
    </citation>
    <scope>NUCLEOTIDE SEQUENCE [LARGE SCALE GENOMIC DNA]</scope>
    <source>
        <strain evidence="5 6">B2</strain>
    </source>
</reference>
<dbReference type="InterPro" id="IPR001633">
    <property type="entry name" value="EAL_dom"/>
</dbReference>
<evidence type="ECO:0000256" key="2">
    <source>
        <dbReference type="SAM" id="Phobius"/>
    </source>
</evidence>
<dbReference type="InterPro" id="IPR043128">
    <property type="entry name" value="Rev_trsase/Diguanyl_cyclase"/>
</dbReference>
<keyword evidence="2" id="KW-1133">Transmembrane helix</keyword>
<dbReference type="AlphaFoldDB" id="A0A7M1AWZ2"/>
<keyword evidence="6" id="KW-1185">Reference proteome</keyword>
<dbReference type="GO" id="GO:0071732">
    <property type="term" value="P:cellular response to nitric oxide"/>
    <property type="evidence" value="ECO:0007669"/>
    <property type="project" value="UniProtKB-ARBA"/>
</dbReference>
<dbReference type="Pfam" id="PF00563">
    <property type="entry name" value="EAL"/>
    <property type="match status" value="1"/>
</dbReference>
<dbReference type="PROSITE" id="PS50887">
    <property type="entry name" value="GGDEF"/>
    <property type="match status" value="1"/>
</dbReference>
<dbReference type="FunFam" id="3.20.20.450:FF:000001">
    <property type="entry name" value="Cyclic di-GMP phosphodiesterase yahA"/>
    <property type="match status" value="1"/>
</dbReference>
<organism evidence="5 6">
    <name type="scientific">Sulfurimonas marina</name>
    <dbReference type="NCBI Taxonomy" id="2590551"/>
    <lineage>
        <taxon>Bacteria</taxon>
        <taxon>Pseudomonadati</taxon>
        <taxon>Campylobacterota</taxon>
        <taxon>Epsilonproteobacteria</taxon>
        <taxon>Campylobacterales</taxon>
        <taxon>Sulfurimonadaceae</taxon>
        <taxon>Sulfurimonas</taxon>
    </lineage>
</organism>
<dbReference type="SUPFAM" id="SSF141868">
    <property type="entry name" value="EAL domain-like"/>
    <property type="match status" value="1"/>
</dbReference>
<dbReference type="SMART" id="SM00052">
    <property type="entry name" value="EAL"/>
    <property type="match status" value="1"/>
</dbReference>
<accession>A0A7M1AWZ2</accession>
<dbReference type="PANTHER" id="PTHR44757:SF2">
    <property type="entry name" value="BIOFILM ARCHITECTURE MAINTENANCE PROTEIN MBAA"/>
    <property type="match status" value="1"/>
</dbReference>
<dbReference type="CDD" id="cd01948">
    <property type="entry name" value="EAL"/>
    <property type="match status" value="1"/>
</dbReference>
<dbReference type="Gene3D" id="3.20.20.450">
    <property type="entry name" value="EAL domain"/>
    <property type="match status" value="1"/>
</dbReference>
<protein>
    <submittedName>
        <fullName evidence="5">EAL domain-containing protein</fullName>
    </submittedName>
</protein>
<feature type="domain" description="EAL" evidence="3">
    <location>
        <begin position="500"/>
        <end position="753"/>
    </location>
</feature>
<dbReference type="FunFam" id="3.30.70.270:FF:000001">
    <property type="entry name" value="Diguanylate cyclase domain protein"/>
    <property type="match status" value="1"/>
</dbReference>
<evidence type="ECO:0000313" key="6">
    <source>
        <dbReference type="Proteomes" id="UP000593910"/>
    </source>
</evidence>
<dbReference type="CDD" id="cd01949">
    <property type="entry name" value="GGDEF"/>
    <property type="match status" value="1"/>
</dbReference>
<dbReference type="InterPro" id="IPR052155">
    <property type="entry name" value="Biofilm_reg_signaling"/>
</dbReference>
<dbReference type="InterPro" id="IPR035919">
    <property type="entry name" value="EAL_sf"/>
</dbReference>
<feature type="transmembrane region" description="Helical" evidence="2">
    <location>
        <begin position="253"/>
        <end position="276"/>
    </location>
</feature>
<dbReference type="SUPFAM" id="SSF55073">
    <property type="entry name" value="Nucleotide cyclase"/>
    <property type="match status" value="1"/>
</dbReference>
<evidence type="ECO:0000259" key="3">
    <source>
        <dbReference type="PROSITE" id="PS50883"/>
    </source>
</evidence>
<dbReference type="SMART" id="SM00267">
    <property type="entry name" value="GGDEF"/>
    <property type="match status" value="1"/>
</dbReference>
<dbReference type="InterPro" id="IPR029787">
    <property type="entry name" value="Nucleotide_cyclase"/>
</dbReference>
<dbReference type="KEGG" id="smax:FJR03_08910"/>
<dbReference type="PROSITE" id="PS50883">
    <property type="entry name" value="EAL"/>
    <property type="match status" value="1"/>
</dbReference>
<feature type="transmembrane region" description="Helical" evidence="2">
    <location>
        <begin position="17"/>
        <end position="40"/>
    </location>
</feature>
<dbReference type="Pfam" id="PF00990">
    <property type="entry name" value="GGDEF"/>
    <property type="match status" value="1"/>
</dbReference>
<dbReference type="NCBIfam" id="TIGR00254">
    <property type="entry name" value="GGDEF"/>
    <property type="match status" value="1"/>
</dbReference>
<dbReference type="EMBL" id="CP041165">
    <property type="protein sequence ID" value="QOP41846.1"/>
    <property type="molecule type" value="Genomic_DNA"/>
</dbReference>
<evidence type="ECO:0000256" key="1">
    <source>
        <dbReference type="ARBA" id="ARBA00051114"/>
    </source>
</evidence>
<dbReference type="RefSeq" id="WP_193113167.1">
    <property type="nucleotide sequence ID" value="NZ_CP041165.1"/>
</dbReference>
<comment type="catalytic activity">
    <reaction evidence="1">
        <text>3',3'-c-di-GMP + H2O = 5'-phosphoguanylyl(3'-&gt;5')guanosine + H(+)</text>
        <dbReference type="Rhea" id="RHEA:24902"/>
        <dbReference type="ChEBI" id="CHEBI:15377"/>
        <dbReference type="ChEBI" id="CHEBI:15378"/>
        <dbReference type="ChEBI" id="CHEBI:58754"/>
        <dbReference type="ChEBI" id="CHEBI:58805"/>
        <dbReference type="EC" id="3.1.4.52"/>
    </reaction>
    <physiologicalReaction direction="left-to-right" evidence="1">
        <dbReference type="Rhea" id="RHEA:24903"/>
    </physiologicalReaction>
</comment>
<name>A0A7M1AWZ2_9BACT</name>